<dbReference type="AlphaFoldDB" id="Q6AKY3"/>
<accession>Q6AKY3</accession>
<dbReference type="HOGENOM" id="CLU_1882414_0_0_7"/>
<proteinExistence type="predicted"/>
<evidence type="ECO:0000313" key="1">
    <source>
        <dbReference type="EMBL" id="CAG36992.1"/>
    </source>
</evidence>
<protein>
    <submittedName>
        <fullName evidence="1">Uncharacterized protein</fullName>
    </submittedName>
</protein>
<keyword evidence="2" id="KW-1185">Reference proteome</keyword>
<evidence type="ECO:0000313" key="2">
    <source>
        <dbReference type="Proteomes" id="UP000000602"/>
    </source>
</evidence>
<dbReference type="STRING" id="177439.DP2263"/>
<dbReference type="KEGG" id="dps:DP2263"/>
<gene>
    <name evidence="1" type="ordered locus">DP2263</name>
</gene>
<name>Q6AKY3_DESPS</name>
<dbReference type="Proteomes" id="UP000000602">
    <property type="component" value="Chromosome"/>
</dbReference>
<organism evidence="1 2">
    <name type="scientific">Desulfotalea psychrophila (strain LSv54 / DSM 12343)</name>
    <dbReference type="NCBI Taxonomy" id="177439"/>
    <lineage>
        <taxon>Bacteria</taxon>
        <taxon>Pseudomonadati</taxon>
        <taxon>Thermodesulfobacteriota</taxon>
        <taxon>Desulfobulbia</taxon>
        <taxon>Desulfobulbales</taxon>
        <taxon>Desulfocapsaceae</taxon>
        <taxon>Desulfotalea</taxon>
    </lineage>
</organism>
<sequence length="135" mass="15140">MAHISTVFISPRVFKDLSTSHALDSHDTSTVNFSICLSSCHNNSLVVVLLFLCPSQIFEGLSSLTNSLKRKMFFETMHMFDIVIFGMESGGHKCQACKSIRIRKGQMNDADLAQELSNPIADLITLPIQINYNWK</sequence>
<dbReference type="EMBL" id="CR522870">
    <property type="protein sequence ID" value="CAG36992.1"/>
    <property type="molecule type" value="Genomic_DNA"/>
</dbReference>
<reference evidence="2" key="1">
    <citation type="journal article" date="2004" name="Environ. Microbiol.">
        <title>The genome of Desulfotalea psychrophila, a sulfate-reducing bacterium from permanently cold Arctic sediments.</title>
        <authorList>
            <person name="Rabus R."/>
            <person name="Ruepp A."/>
            <person name="Frickey T."/>
            <person name="Rattei T."/>
            <person name="Fartmann B."/>
            <person name="Stark M."/>
            <person name="Bauer M."/>
            <person name="Zibat A."/>
            <person name="Lombardot T."/>
            <person name="Becker I."/>
            <person name="Amann J."/>
            <person name="Gellner K."/>
            <person name="Teeling H."/>
            <person name="Leuschner W.D."/>
            <person name="Gloeckner F.-O."/>
            <person name="Lupas A.N."/>
            <person name="Amann R."/>
            <person name="Klenk H.-P."/>
        </authorList>
    </citation>
    <scope>NUCLEOTIDE SEQUENCE [LARGE SCALE GENOMIC DNA]</scope>
    <source>
        <strain evidence="2">DSM 12343 / LSv54</strain>
    </source>
</reference>